<comment type="caution">
    <text evidence="2">The sequence shown here is derived from an EMBL/GenBank/DDBJ whole genome shotgun (WGS) entry which is preliminary data.</text>
</comment>
<name>A0A5A9N5T0_9TELE</name>
<reference evidence="2 3" key="1">
    <citation type="journal article" date="2019" name="Mol. Ecol. Resour.">
        <title>Chromosome-level genome assembly of Triplophysa tibetana, a fish adapted to the harsh high-altitude environment of the Tibetan Plateau.</title>
        <authorList>
            <person name="Yang X."/>
            <person name="Liu H."/>
            <person name="Ma Z."/>
            <person name="Zou Y."/>
            <person name="Zou M."/>
            <person name="Mao Y."/>
            <person name="Li X."/>
            <person name="Wang H."/>
            <person name="Chen T."/>
            <person name="Wang W."/>
            <person name="Yang R."/>
        </authorList>
    </citation>
    <scope>NUCLEOTIDE SEQUENCE [LARGE SCALE GENOMIC DNA]</scope>
    <source>
        <strain evidence="2">TTIB1903HZAU</strain>
        <tissue evidence="2">Muscle</tissue>
    </source>
</reference>
<dbReference type="GO" id="GO:0003677">
    <property type="term" value="F:DNA binding"/>
    <property type="evidence" value="ECO:0007669"/>
    <property type="project" value="UniProtKB-KW"/>
</dbReference>
<protein>
    <submittedName>
        <fullName evidence="2">Pre-B-cell leukemia transcription factor 4 Homeobox protein PBX4</fullName>
    </submittedName>
</protein>
<evidence type="ECO:0000313" key="3">
    <source>
        <dbReference type="Proteomes" id="UP000324632"/>
    </source>
</evidence>
<feature type="compositionally biased region" description="Basic and acidic residues" evidence="1">
    <location>
        <begin position="136"/>
        <end position="148"/>
    </location>
</feature>
<evidence type="ECO:0000313" key="2">
    <source>
        <dbReference type="EMBL" id="KAA0705364.1"/>
    </source>
</evidence>
<feature type="region of interest" description="Disordered" evidence="1">
    <location>
        <begin position="117"/>
        <end position="148"/>
    </location>
</feature>
<dbReference type="Proteomes" id="UP000324632">
    <property type="component" value="Chromosome 21"/>
</dbReference>
<organism evidence="2 3">
    <name type="scientific">Triplophysa tibetana</name>
    <dbReference type="NCBI Taxonomy" id="1572043"/>
    <lineage>
        <taxon>Eukaryota</taxon>
        <taxon>Metazoa</taxon>
        <taxon>Chordata</taxon>
        <taxon>Craniata</taxon>
        <taxon>Vertebrata</taxon>
        <taxon>Euteleostomi</taxon>
        <taxon>Actinopterygii</taxon>
        <taxon>Neopterygii</taxon>
        <taxon>Teleostei</taxon>
        <taxon>Ostariophysi</taxon>
        <taxon>Cypriniformes</taxon>
        <taxon>Nemacheilidae</taxon>
        <taxon>Triplophysa</taxon>
    </lineage>
</organism>
<evidence type="ECO:0000256" key="1">
    <source>
        <dbReference type="SAM" id="MobiDB-lite"/>
    </source>
</evidence>
<dbReference type="AlphaFoldDB" id="A0A5A9N5T0"/>
<feature type="region of interest" description="Disordered" evidence="1">
    <location>
        <begin position="1"/>
        <end position="30"/>
    </location>
</feature>
<dbReference type="EMBL" id="SOYY01000021">
    <property type="protein sequence ID" value="KAA0705364.1"/>
    <property type="molecule type" value="Genomic_DNA"/>
</dbReference>
<keyword evidence="2" id="KW-0371">Homeobox</keyword>
<feature type="compositionally biased region" description="Polar residues" evidence="1">
    <location>
        <begin position="20"/>
        <end position="29"/>
    </location>
</feature>
<keyword evidence="3" id="KW-1185">Reference proteome</keyword>
<keyword evidence="2" id="KW-0238">DNA-binding</keyword>
<gene>
    <name evidence="2" type="ORF">E1301_Tti009771</name>
</gene>
<accession>A0A5A9N5T0</accession>
<proteinExistence type="predicted"/>
<sequence>MGGLGGLSQADVGDPDSVRKQQSLGQPQQDIGDILQQIMAITDESLDEAQASGMYGGDVFGMQEADASAVCAFCPEPLTLLPCVQMLARGGTGAVDPTEGGGAGGEHSRVRPAAQLPAQETCPELPQDEAGSLQRAMRDQRENSLPAEREAWEKRATKWKVCVRTGEVNGQNFSKRHFGYQPTRSGIGVIPSTLRCKCADLLDDRMEALTV</sequence>